<reference evidence="2 3" key="1">
    <citation type="journal article" date="2019" name="Nat. Ecol. Evol.">
        <title>Megaphylogeny resolves global patterns of mushroom evolution.</title>
        <authorList>
            <person name="Varga T."/>
            <person name="Krizsan K."/>
            <person name="Foldi C."/>
            <person name="Dima B."/>
            <person name="Sanchez-Garcia M."/>
            <person name="Sanchez-Ramirez S."/>
            <person name="Szollosi G.J."/>
            <person name="Szarkandi J.G."/>
            <person name="Papp V."/>
            <person name="Albert L."/>
            <person name="Andreopoulos W."/>
            <person name="Angelini C."/>
            <person name="Antonin V."/>
            <person name="Barry K.W."/>
            <person name="Bougher N.L."/>
            <person name="Buchanan P."/>
            <person name="Buyck B."/>
            <person name="Bense V."/>
            <person name="Catcheside P."/>
            <person name="Chovatia M."/>
            <person name="Cooper J."/>
            <person name="Damon W."/>
            <person name="Desjardin D."/>
            <person name="Finy P."/>
            <person name="Geml J."/>
            <person name="Haridas S."/>
            <person name="Hughes K."/>
            <person name="Justo A."/>
            <person name="Karasinski D."/>
            <person name="Kautmanova I."/>
            <person name="Kiss B."/>
            <person name="Kocsube S."/>
            <person name="Kotiranta H."/>
            <person name="LaButti K.M."/>
            <person name="Lechner B.E."/>
            <person name="Liimatainen K."/>
            <person name="Lipzen A."/>
            <person name="Lukacs Z."/>
            <person name="Mihaltcheva S."/>
            <person name="Morgado L.N."/>
            <person name="Niskanen T."/>
            <person name="Noordeloos M.E."/>
            <person name="Ohm R.A."/>
            <person name="Ortiz-Santana B."/>
            <person name="Ovrebo C."/>
            <person name="Racz N."/>
            <person name="Riley R."/>
            <person name="Savchenko A."/>
            <person name="Shiryaev A."/>
            <person name="Soop K."/>
            <person name="Spirin V."/>
            <person name="Szebenyi C."/>
            <person name="Tomsovsky M."/>
            <person name="Tulloss R.E."/>
            <person name="Uehling J."/>
            <person name="Grigoriev I.V."/>
            <person name="Vagvolgyi C."/>
            <person name="Papp T."/>
            <person name="Martin F.M."/>
            <person name="Miettinen O."/>
            <person name="Hibbett D.S."/>
            <person name="Nagy L.G."/>
        </authorList>
    </citation>
    <scope>NUCLEOTIDE SEQUENCE [LARGE SCALE GENOMIC DNA]</scope>
    <source>
        <strain evidence="2 3">CBS 962.96</strain>
    </source>
</reference>
<feature type="transmembrane region" description="Helical" evidence="1">
    <location>
        <begin position="89"/>
        <end position="111"/>
    </location>
</feature>
<dbReference type="OrthoDB" id="3038990at2759"/>
<evidence type="ECO:0000313" key="2">
    <source>
        <dbReference type="EMBL" id="THU81768.1"/>
    </source>
</evidence>
<feature type="transmembrane region" description="Helical" evidence="1">
    <location>
        <begin position="26"/>
        <end position="49"/>
    </location>
</feature>
<dbReference type="Proteomes" id="UP000297245">
    <property type="component" value="Unassembled WGS sequence"/>
</dbReference>
<gene>
    <name evidence="2" type="ORF">K435DRAFT_935530</name>
</gene>
<evidence type="ECO:0000256" key="1">
    <source>
        <dbReference type="SAM" id="Phobius"/>
    </source>
</evidence>
<sequence>ILIWDILWHLADDYRMVSKGPFRIPIVVYFVFSCIGMLVTGLFIGPAGIDINCHIAVVFLETFFFLVVGSSIGLFNLRARAICLDHPLIRSVLLILWLATMGSCSVAFFIVNAMPNPDKELSSCTMNIDHFNAGIPLATTAVMHDTAVFAAISWKMYKFVRPPNSSGSYKAVAFFILSPTVKSSLLRCILQDGQLFYLISLFWEVLVTTLALMDSIGLYYRFFMLSTHSIIVNSMACHVFRNVRLGRFREEIFSSNEMAASRSGLTTQATSTVRFAPNVHNLGLSKTQPTFSGPILPL</sequence>
<feature type="non-terminal residue" evidence="2">
    <location>
        <position position="1"/>
    </location>
</feature>
<feature type="transmembrane region" description="Helical" evidence="1">
    <location>
        <begin position="195"/>
        <end position="213"/>
    </location>
</feature>
<keyword evidence="3" id="KW-1185">Reference proteome</keyword>
<keyword evidence="1" id="KW-0472">Membrane</keyword>
<dbReference type="AlphaFoldDB" id="A0A4S8L1E3"/>
<feature type="transmembrane region" description="Helical" evidence="1">
    <location>
        <begin position="55"/>
        <end position="77"/>
    </location>
</feature>
<name>A0A4S8L1E3_DENBC</name>
<feature type="transmembrane region" description="Helical" evidence="1">
    <location>
        <begin position="131"/>
        <end position="152"/>
    </location>
</feature>
<evidence type="ECO:0000313" key="3">
    <source>
        <dbReference type="Proteomes" id="UP000297245"/>
    </source>
</evidence>
<proteinExistence type="predicted"/>
<protein>
    <submittedName>
        <fullName evidence="2">Uncharacterized protein</fullName>
    </submittedName>
</protein>
<organism evidence="2 3">
    <name type="scientific">Dendrothele bispora (strain CBS 962.96)</name>
    <dbReference type="NCBI Taxonomy" id="1314807"/>
    <lineage>
        <taxon>Eukaryota</taxon>
        <taxon>Fungi</taxon>
        <taxon>Dikarya</taxon>
        <taxon>Basidiomycota</taxon>
        <taxon>Agaricomycotina</taxon>
        <taxon>Agaricomycetes</taxon>
        <taxon>Agaricomycetidae</taxon>
        <taxon>Agaricales</taxon>
        <taxon>Agaricales incertae sedis</taxon>
        <taxon>Dendrothele</taxon>
    </lineage>
</organism>
<keyword evidence="1" id="KW-0812">Transmembrane</keyword>
<dbReference type="EMBL" id="ML179781">
    <property type="protein sequence ID" value="THU81768.1"/>
    <property type="molecule type" value="Genomic_DNA"/>
</dbReference>
<keyword evidence="1" id="KW-1133">Transmembrane helix</keyword>
<accession>A0A4S8L1E3</accession>